<reference evidence="3" key="1">
    <citation type="submission" date="2019-07" db="EMBL/GenBank/DDBJ databases">
        <title>Genomic Encyclopedia of Type Strains, Phase IV (KMG-IV): sequencing the most valuable type-strain genomes for metagenomic binning, comparative biology and taxonomic classification.</title>
        <authorList>
            <person name="Goeker M."/>
        </authorList>
    </citation>
    <scope>NUCLEOTIDE SEQUENCE</scope>
    <source>
        <strain evidence="3">DSM 44596</strain>
    </source>
</reference>
<dbReference type="AlphaFoldDB" id="A0A652YP34"/>
<evidence type="ECO:0000313" key="3">
    <source>
        <dbReference type="EMBL" id="TYQ03879.1"/>
    </source>
</evidence>
<accession>A0A652YP34</accession>
<dbReference type="Gene3D" id="1.20.1260.20">
    <property type="entry name" value="PPE superfamily"/>
    <property type="match status" value="1"/>
</dbReference>
<proteinExistence type="inferred from homology"/>
<evidence type="ECO:0000256" key="1">
    <source>
        <dbReference type="ARBA" id="ARBA00010652"/>
    </source>
</evidence>
<organism evidence="3">
    <name type="scientific">Nocardia globerula</name>
    <dbReference type="NCBI Taxonomy" id="1818"/>
    <lineage>
        <taxon>Bacteria</taxon>
        <taxon>Bacillati</taxon>
        <taxon>Actinomycetota</taxon>
        <taxon>Actinomycetes</taxon>
        <taxon>Mycobacteriales</taxon>
        <taxon>Nocardiaceae</taxon>
        <taxon>Nocardia</taxon>
    </lineage>
</organism>
<gene>
    <name evidence="3" type="ORF">FNL38_104248</name>
</gene>
<comment type="caution">
    <text evidence="3">The sequence shown here is derived from an EMBL/GenBank/DDBJ whole genome shotgun (WGS) entry which is preliminary data.</text>
</comment>
<dbReference type="InterPro" id="IPR000030">
    <property type="entry name" value="PPE_dom"/>
</dbReference>
<dbReference type="EMBL" id="VNIQ01000004">
    <property type="protein sequence ID" value="TYQ03879.1"/>
    <property type="molecule type" value="Genomic_DNA"/>
</dbReference>
<sequence length="410" mass="39904">MVGITGVIWYPRGAAPNSAALIAGAGPVPLSVAGGAWTAVSAGLGDTASTVSRVMANLRIGWTGDAADAALAKFKPFEEWAARSSMLAQKTGGKAQVQSATYTVAAIAMPSLPEIAAVETAKLAAYTLGGALTGSAAVAELAAEQLKLRAAAAMETYDSATAPLAVRDEFEPPPSITMSDVAGQGSPQNVSVAEQTVNAFVEPVRTAAAAITSALSNPAVTAAASQLGAVLGGANAATTAATAAATTATAGAGAVSAAVGLGGGLGGGLGAGAPSFLSSPLTALTGGNNAGRHAAATTAAAATTPVGAHSTSAGLSVSSADQITPRAASGTVVNAVGTESVRSDAVRTDAVRATPSSGTGPVASGRHAATDDDDTEFHDTPDYLKHFEHFADGRTVITSVIGAADVESRL</sequence>
<comment type="similarity">
    <text evidence="1">Belongs to the mycobacterial PPE family.</text>
</comment>
<dbReference type="InterPro" id="IPR038332">
    <property type="entry name" value="PPE_sf"/>
</dbReference>
<dbReference type="Pfam" id="PF00823">
    <property type="entry name" value="PPE"/>
    <property type="match status" value="1"/>
</dbReference>
<name>A0A652YP34_NOCGL</name>
<dbReference type="SUPFAM" id="SSF140459">
    <property type="entry name" value="PE/PPE dimer-like"/>
    <property type="match status" value="1"/>
</dbReference>
<evidence type="ECO:0000259" key="2">
    <source>
        <dbReference type="Pfam" id="PF00823"/>
    </source>
</evidence>
<protein>
    <submittedName>
        <fullName evidence="3">PPE family protein</fullName>
    </submittedName>
</protein>
<feature type="domain" description="PPE" evidence="2">
    <location>
        <begin position="15"/>
        <end position="164"/>
    </location>
</feature>